<evidence type="ECO:0000313" key="2">
    <source>
        <dbReference type="WBParaSite" id="maker-unitig_3688-snap-gene-0.2-mRNA-1"/>
    </source>
</evidence>
<sequence>MAQREIQTKRGTTTNLAKVTLVDDSASSVSCTFWADSASLVNHWTVGDTLEVQGAQVQEYGNDISLNCTRANVRQYPANDSDLTEWFERAQSSQQIFEPVQKTQSTARPPDNQEVRRDTFVFQCSPEMFASFRNVQIMQVRCGDDEIIFSRDKRGGDLSDECRDCAKDSTDPEITKRRYRCINPEWFAPNIRLRLPCFLPRGFFLITHDVEVNMLFQTQTDKIEVFTFVKRLFQEHNALIRGSRSRALFIETAYLFCMDVAESAISSNFFMYIPKSHYRRYLEDVPILMKAKVCIIIDYHRSLAYRFGIRVSKLTDESDRGTESTRNSQVESTMDRPTVRFHRNRAAVEFIQEGRACTIAGCAAMQILYLKKNKST</sequence>
<dbReference type="Proteomes" id="UP000095280">
    <property type="component" value="Unplaced"/>
</dbReference>
<accession>A0A1I8FJS5</accession>
<keyword evidence="1" id="KW-1185">Reference proteome</keyword>
<dbReference type="Gene3D" id="2.40.50.140">
    <property type="entry name" value="Nucleic acid-binding proteins"/>
    <property type="match status" value="1"/>
</dbReference>
<evidence type="ECO:0000313" key="1">
    <source>
        <dbReference type="Proteomes" id="UP000095280"/>
    </source>
</evidence>
<proteinExistence type="predicted"/>
<organism evidence="1 2">
    <name type="scientific">Macrostomum lignano</name>
    <dbReference type="NCBI Taxonomy" id="282301"/>
    <lineage>
        <taxon>Eukaryota</taxon>
        <taxon>Metazoa</taxon>
        <taxon>Spiralia</taxon>
        <taxon>Lophotrochozoa</taxon>
        <taxon>Platyhelminthes</taxon>
        <taxon>Rhabditophora</taxon>
        <taxon>Macrostomorpha</taxon>
        <taxon>Macrostomida</taxon>
        <taxon>Macrostomidae</taxon>
        <taxon>Macrostomum</taxon>
    </lineage>
</organism>
<dbReference type="WBParaSite" id="maker-unitig_3688-snap-gene-0.2-mRNA-1">
    <property type="protein sequence ID" value="maker-unitig_3688-snap-gene-0.2-mRNA-1"/>
    <property type="gene ID" value="maker-unitig_3688-snap-gene-0.2"/>
</dbReference>
<dbReference type="InterPro" id="IPR012340">
    <property type="entry name" value="NA-bd_OB-fold"/>
</dbReference>
<dbReference type="AlphaFoldDB" id="A0A1I8FJS5"/>
<protein>
    <submittedName>
        <fullName evidence="2">OB domain-containing protein</fullName>
    </submittedName>
</protein>
<dbReference type="SUPFAM" id="SSF50249">
    <property type="entry name" value="Nucleic acid-binding proteins"/>
    <property type="match status" value="1"/>
</dbReference>
<reference evidence="2" key="1">
    <citation type="submission" date="2016-11" db="UniProtKB">
        <authorList>
            <consortium name="WormBaseParasite"/>
        </authorList>
    </citation>
    <scope>IDENTIFICATION</scope>
</reference>
<name>A0A1I8FJS5_9PLAT</name>